<sequence>MPGPTPPLLRVAIVGGGPGGLSSAIALSKLENVEVTIYEQARELREIGAGIQIGYNCWKVLELLGAEADVKGHVQETILQRNGLNGEVLGERTSTSVEPRYRGQRVRRTRLQAALIKKVPPGVIKLRKRLASLQNIEGGGSRLVFEDGEEVVADLVIGGDGIRSIVRASVFPNHAIKFTGRTIWRVIIPKSLIVDIPEMIVSTAWWHGPAGHFYNCLVDDPVETPEDQQMWEIAVHNVVPAAMVKEKRFSWGIPATNERVESHFTEYDPRVRDALSRVPQGLWKEFSSFSGPRLEKVVAWDKVVLIGDASHPLTGAFGSGAAFAMQDSWILAQAIDYTRSFPQPLASALEIFDSVRSPYYLRMFVPNFLLLNVKVIPQLMCSLPSRYEHLDQMAKIAQDAKIKNPGQTFEESLDVKVKAFGGGASASLSWIYELDIKEVWEEYVKTHKSD</sequence>
<dbReference type="InterPro" id="IPR036188">
    <property type="entry name" value="FAD/NAD-bd_sf"/>
</dbReference>
<evidence type="ECO:0000256" key="3">
    <source>
        <dbReference type="ARBA" id="ARBA00023002"/>
    </source>
</evidence>
<dbReference type="InterPro" id="IPR051104">
    <property type="entry name" value="FAD_monoxygenase"/>
</dbReference>
<dbReference type="AlphaFoldDB" id="A0A6A6YUE2"/>
<dbReference type="Gene3D" id="3.50.50.60">
    <property type="entry name" value="FAD/NAD(P)-binding domain"/>
    <property type="match status" value="1"/>
</dbReference>
<evidence type="ECO:0000313" key="6">
    <source>
        <dbReference type="Proteomes" id="UP000504636"/>
    </source>
</evidence>
<dbReference type="PANTHER" id="PTHR46720">
    <property type="entry name" value="HYDROXYLASE, PUTATIVE (AFU_ORTHOLOGUE AFUA_3G01460)-RELATED"/>
    <property type="match status" value="1"/>
</dbReference>
<dbReference type="SUPFAM" id="SSF54373">
    <property type="entry name" value="FAD-linked reductases, C-terminal domain"/>
    <property type="match status" value="1"/>
</dbReference>
<dbReference type="InterPro" id="IPR002938">
    <property type="entry name" value="FAD-bd"/>
</dbReference>
<keyword evidence="6" id="KW-1185">Reference proteome</keyword>
<keyword evidence="2" id="KW-0274">FAD</keyword>
<evidence type="ECO:0000256" key="2">
    <source>
        <dbReference type="ARBA" id="ARBA00022827"/>
    </source>
</evidence>
<dbReference type="OrthoDB" id="417877at2759"/>
<protein>
    <submittedName>
        <fullName evidence="5 7">Salicylate hydroxylase</fullName>
    </submittedName>
</protein>
<organism evidence="5">
    <name type="scientific">Mytilinidion resinicola</name>
    <dbReference type="NCBI Taxonomy" id="574789"/>
    <lineage>
        <taxon>Eukaryota</taxon>
        <taxon>Fungi</taxon>
        <taxon>Dikarya</taxon>
        <taxon>Ascomycota</taxon>
        <taxon>Pezizomycotina</taxon>
        <taxon>Dothideomycetes</taxon>
        <taxon>Pleosporomycetidae</taxon>
        <taxon>Mytilinidiales</taxon>
        <taxon>Mytilinidiaceae</taxon>
        <taxon>Mytilinidion</taxon>
    </lineage>
</organism>
<dbReference type="GeneID" id="54466239"/>
<dbReference type="GO" id="GO:0044550">
    <property type="term" value="P:secondary metabolite biosynthetic process"/>
    <property type="evidence" value="ECO:0007669"/>
    <property type="project" value="TreeGrafter"/>
</dbReference>
<keyword evidence="3" id="KW-0560">Oxidoreductase</keyword>
<dbReference type="Proteomes" id="UP000504636">
    <property type="component" value="Unplaced"/>
</dbReference>
<evidence type="ECO:0000256" key="1">
    <source>
        <dbReference type="ARBA" id="ARBA00022630"/>
    </source>
</evidence>
<reference evidence="5 7" key="1">
    <citation type="journal article" date="2020" name="Stud. Mycol.">
        <title>101 Dothideomycetes genomes: a test case for predicting lifestyles and emergence of pathogens.</title>
        <authorList>
            <person name="Haridas S."/>
            <person name="Albert R."/>
            <person name="Binder M."/>
            <person name="Bloem J."/>
            <person name="Labutti K."/>
            <person name="Salamov A."/>
            <person name="Andreopoulos B."/>
            <person name="Baker S."/>
            <person name="Barry K."/>
            <person name="Bills G."/>
            <person name="Bluhm B."/>
            <person name="Cannon C."/>
            <person name="Castanera R."/>
            <person name="Culley D."/>
            <person name="Daum C."/>
            <person name="Ezra D."/>
            <person name="Gonzalez J."/>
            <person name="Henrissat B."/>
            <person name="Kuo A."/>
            <person name="Liang C."/>
            <person name="Lipzen A."/>
            <person name="Lutzoni F."/>
            <person name="Magnuson J."/>
            <person name="Mondo S."/>
            <person name="Nolan M."/>
            <person name="Ohm R."/>
            <person name="Pangilinan J."/>
            <person name="Park H.-J."/>
            <person name="Ramirez L."/>
            <person name="Alfaro M."/>
            <person name="Sun H."/>
            <person name="Tritt A."/>
            <person name="Yoshinaga Y."/>
            <person name="Zwiers L.-H."/>
            <person name="Turgeon B."/>
            <person name="Goodwin S."/>
            <person name="Spatafora J."/>
            <person name="Crous P."/>
            <person name="Grigoriev I."/>
        </authorList>
    </citation>
    <scope>NUCLEOTIDE SEQUENCE</scope>
    <source>
        <strain evidence="5 7">CBS 304.34</strain>
    </source>
</reference>
<feature type="domain" description="FAD-binding" evidence="4">
    <location>
        <begin position="10"/>
        <end position="334"/>
    </location>
</feature>
<dbReference type="GO" id="GO:0071949">
    <property type="term" value="F:FAD binding"/>
    <property type="evidence" value="ECO:0007669"/>
    <property type="project" value="InterPro"/>
</dbReference>
<dbReference type="SUPFAM" id="SSF51905">
    <property type="entry name" value="FAD/NAD(P)-binding domain"/>
    <property type="match status" value="1"/>
</dbReference>
<gene>
    <name evidence="5 7" type="ORF">BDZ99DRAFT_518845</name>
</gene>
<dbReference type="PRINTS" id="PR00420">
    <property type="entry name" value="RNGMNOXGNASE"/>
</dbReference>
<reference evidence="7" key="2">
    <citation type="submission" date="2020-04" db="EMBL/GenBank/DDBJ databases">
        <authorList>
            <consortium name="NCBI Genome Project"/>
        </authorList>
    </citation>
    <scope>NUCLEOTIDE SEQUENCE</scope>
    <source>
        <strain evidence="7">CBS 304.34</strain>
    </source>
</reference>
<evidence type="ECO:0000313" key="7">
    <source>
        <dbReference type="RefSeq" id="XP_033578549.1"/>
    </source>
</evidence>
<evidence type="ECO:0000259" key="4">
    <source>
        <dbReference type="Pfam" id="PF01494"/>
    </source>
</evidence>
<accession>A0A6A6YUE2</accession>
<proteinExistence type="predicted"/>
<dbReference type="PANTHER" id="PTHR46720:SF3">
    <property type="entry name" value="FAD-BINDING DOMAIN-CONTAINING PROTEIN-RELATED"/>
    <property type="match status" value="1"/>
</dbReference>
<evidence type="ECO:0000313" key="5">
    <source>
        <dbReference type="EMBL" id="KAF2811585.1"/>
    </source>
</evidence>
<name>A0A6A6YUE2_9PEZI</name>
<dbReference type="GO" id="GO:0016491">
    <property type="term" value="F:oxidoreductase activity"/>
    <property type="evidence" value="ECO:0007669"/>
    <property type="project" value="UniProtKB-KW"/>
</dbReference>
<dbReference type="Pfam" id="PF01494">
    <property type="entry name" value="FAD_binding_3"/>
    <property type="match status" value="1"/>
</dbReference>
<reference evidence="7" key="3">
    <citation type="submission" date="2025-04" db="UniProtKB">
        <authorList>
            <consortium name="RefSeq"/>
        </authorList>
    </citation>
    <scope>IDENTIFICATION</scope>
    <source>
        <strain evidence="7">CBS 304.34</strain>
    </source>
</reference>
<dbReference type="RefSeq" id="XP_033578549.1">
    <property type="nucleotide sequence ID" value="XM_033725346.1"/>
</dbReference>
<keyword evidence="1" id="KW-0285">Flavoprotein</keyword>
<dbReference type="EMBL" id="MU003698">
    <property type="protein sequence ID" value="KAF2811585.1"/>
    <property type="molecule type" value="Genomic_DNA"/>
</dbReference>